<dbReference type="Proteomes" id="UP000242814">
    <property type="component" value="Unassembled WGS sequence"/>
</dbReference>
<accession>A0A1D2J7N9</accession>
<dbReference type="GO" id="GO:0004185">
    <property type="term" value="F:serine-type carboxypeptidase activity"/>
    <property type="evidence" value="ECO:0007669"/>
    <property type="project" value="UniProtKB-UniRule"/>
</dbReference>
<dbReference type="PROSITE" id="PS00131">
    <property type="entry name" value="CARBOXYPEPT_SER_SER"/>
    <property type="match status" value="1"/>
</dbReference>
<keyword evidence="3 6" id="KW-0645">Protease</keyword>
<evidence type="ECO:0000256" key="1">
    <source>
        <dbReference type="ARBA" id="ARBA00009431"/>
    </source>
</evidence>
<sequence>VKLTFHQARWKLVPRRALALFYTTLSFSSARLVPNTGNDLDIKTIRSPADGNITISYKTLPAWVCTTSLPHQKQYTGYVHLPPSTLSAVQQNYPINTFFWFVETRHNADSAPLTIYLNGGPGMSSLTGLFQEIGPCEAIETSPVQICTRAREWGWDRASNLLFIDQPVQVGLSFDNLRNGSLDLLSSSYIFPPSPVPAKQAEETFLNGTFSSHDADGTSNTTAIAAKAVWHMLQGFLSEFPLYNPGTGGRNSGSTAGIHLFTESYGGKYGPAFATYFEEQNEARRSGLLTHKGTVEINLQSLGILQGCIDDIIQDPFYPIFAHNNTYGIKAISHAEMLNSLAAFQKPDGCKERIISCRSAALSLDPAGNGDVESVNSLCFSAMNVCNIDILSPFYSFNRSGFDITQSPLSTFASLTHVTYLNTAKVQAALGVPLNYTGSSDVIRSAFISTGDYLRKSYVPELASLSASGVRVALIYGDSDYVCNWMGGEAVSLAIASSSNSPAAYRDKNAFRHIAGYAPLVINSASGKDYVGGVVRQLGNLSFTRIYDAGHFVPASQPESVFTLFSRIVGGGRDIASGAKVDLATFHTTGPANATKTNDAPPMAATTCYVRAVEDTCSTEQKNMLREGKGVVINGVLYKDESEWSAPEERGRKWKRDI</sequence>
<dbReference type="EC" id="3.4.16.-" evidence="6"/>
<dbReference type="SUPFAM" id="SSF53474">
    <property type="entry name" value="alpha/beta-Hydrolases"/>
    <property type="match status" value="1"/>
</dbReference>
<comment type="caution">
    <text evidence="7">The sequence shown here is derived from an EMBL/GenBank/DDBJ whole genome shotgun (WGS) entry which is preliminary data.</text>
</comment>
<evidence type="ECO:0000313" key="8">
    <source>
        <dbReference type="Proteomes" id="UP000242814"/>
    </source>
</evidence>
<protein>
    <recommendedName>
        <fullName evidence="6">Carboxypeptidase</fullName>
        <ecNumber evidence="6">3.4.16.-</ecNumber>
    </recommendedName>
</protein>
<evidence type="ECO:0000256" key="3">
    <source>
        <dbReference type="ARBA" id="ARBA00022670"/>
    </source>
</evidence>
<dbReference type="PROSITE" id="PS00560">
    <property type="entry name" value="CARBOXYPEPT_SER_HIS"/>
    <property type="match status" value="1"/>
</dbReference>
<dbReference type="VEuPathDB" id="FungiDB:PABG_12133"/>
<keyword evidence="2 6" id="KW-0121">Carboxypeptidase</keyword>
<dbReference type="InterPro" id="IPR033124">
    <property type="entry name" value="Ser_caboxypep_his_AS"/>
</dbReference>
<evidence type="ECO:0000256" key="6">
    <source>
        <dbReference type="RuleBase" id="RU361156"/>
    </source>
</evidence>
<keyword evidence="5" id="KW-0325">Glycoprotein</keyword>
<name>A0A1D2J7N9_PARBR</name>
<organism evidence="7 8">
    <name type="scientific">Paracoccidioides brasiliensis</name>
    <dbReference type="NCBI Taxonomy" id="121759"/>
    <lineage>
        <taxon>Eukaryota</taxon>
        <taxon>Fungi</taxon>
        <taxon>Dikarya</taxon>
        <taxon>Ascomycota</taxon>
        <taxon>Pezizomycotina</taxon>
        <taxon>Eurotiomycetes</taxon>
        <taxon>Eurotiomycetidae</taxon>
        <taxon>Onygenales</taxon>
        <taxon>Ajellomycetaceae</taxon>
        <taxon>Paracoccidioides</taxon>
    </lineage>
</organism>
<evidence type="ECO:0000313" key="7">
    <source>
        <dbReference type="EMBL" id="ODH15730.1"/>
    </source>
</evidence>
<comment type="similarity">
    <text evidence="1 6">Belongs to the peptidase S10 family.</text>
</comment>
<dbReference type="GO" id="GO:0000324">
    <property type="term" value="C:fungal-type vacuole"/>
    <property type="evidence" value="ECO:0007669"/>
    <property type="project" value="TreeGrafter"/>
</dbReference>
<dbReference type="AlphaFoldDB" id="A0A1D2J7N9"/>
<feature type="non-terminal residue" evidence="7">
    <location>
        <position position="1"/>
    </location>
</feature>
<dbReference type="GO" id="GO:0006508">
    <property type="term" value="P:proteolysis"/>
    <property type="evidence" value="ECO:0007669"/>
    <property type="project" value="UniProtKB-KW"/>
</dbReference>
<reference evidence="7 8" key="1">
    <citation type="submission" date="2016-06" db="EMBL/GenBank/DDBJ databases">
        <authorList>
            <person name="Kjaerup R.B."/>
            <person name="Dalgaard T.S."/>
            <person name="Juul-Madsen H.R."/>
        </authorList>
    </citation>
    <scope>NUCLEOTIDE SEQUENCE [LARGE SCALE GENOMIC DNA]</scope>
    <source>
        <strain evidence="7 8">Pb300</strain>
    </source>
</reference>
<evidence type="ECO:0000256" key="5">
    <source>
        <dbReference type="ARBA" id="ARBA00023180"/>
    </source>
</evidence>
<proteinExistence type="inferred from homology"/>
<dbReference type="PANTHER" id="PTHR11802">
    <property type="entry name" value="SERINE PROTEASE FAMILY S10 SERINE CARBOXYPEPTIDASE"/>
    <property type="match status" value="1"/>
</dbReference>
<dbReference type="Gene3D" id="3.40.50.1820">
    <property type="entry name" value="alpha/beta hydrolase"/>
    <property type="match status" value="1"/>
</dbReference>
<dbReference type="InterPro" id="IPR018202">
    <property type="entry name" value="Ser_caboxypep_ser_AS"/>
</dbReference>
<dbReference type="InterPro" id="IPR001563">
    <property type="entry name" value="Peptidase_S10"/>
</dbReference>
<dbReference type="PRINTS" id="PR00724">
    <property type="entry name" value="CRBOXYPTASEC"/>
</dbReference>
<dbReference type="VEuPathDB" id="FungiDB:PADG_06957"/>
<dbReference type="InterPro" id="IPR029058">
    <property type="entry name" value="AB_hydrolase_fold"/>
</dbReference>
<dbReference type="EMBL" id="LZYO01000344">
    <property type="protein sequence ID" value="ODH15730.1"/>
    <property type="molecule type" value="Genomic_DNA"/>
</dbReference>
<evidence type="ECO:0000256" key="4">
    <source>
        <dbReference type="ARBA" id="ARBA00022801"/>
    </source>
</evidence>
<keyword evidence="4 6" id="KW-0378">Hydrolase</keyword>
<dbReference type="PANTHER" id="PTHR11802:SF404">
    <property type="entry name" value="CARBOXYPEPTIDASE"/>
    <property type="match status" value="1"/>
</dbReference>
<gene>
    <name evidence="7" type="ORF">ACO22_06411</name>
</gene>
<evidence type="ECO:0000256" key="2">
    <source>
        <dbReference type="ARBA" id="ARBA00022645"/>
    </source>
</evidence>
<dbReference type="Pfam" id="PF00450">
    <property type="entry name" value="Peptidase_S10"/>
    <property type="match status" value="1"/>
</dbReference>